<keyword evidence="3" id="KW-0489">Methyltransferase</keyword>
<dbReference type="GO" id="GO:0032259">
    <property type="term" value="P:methylation"/>
    <property type="evidence" value="ECO:0007669"/>
    <property type="project" value="UniProtKB-KW"/>
</dbReference>
<dbReference type="PANTHER" id="PTHR43667">
    <property type="entry name" value="CYCLOPROPANE-FATTY-ACYL-PHOSPHOLIPID SYNTHASE"/>
    <property type="match status" value="1"/>
</dbReference>
<evidence type="ECO:0000313" key="3">
    <source>
        <dbReference type="EMBL" id="TQL60104.1"/>
    </source>
</evidence>
<gene>
    <name evidence="3" type="ORF">FB474_1486</name>
</gene>
<accession>A0A542ZID7</accession>
<dbReference type="InterPro" id="IPR029063">
    <property type="entry name" value="SAM-dependent_MTases_sf"/>
</dbReference>
<dbReference type="AlphaFoldDB" id="A0A542ZID7"/>
<organism evidence="3 4">
    <name type="scientific">Oryzihumus leptocrescens</name>
    <dbReference type="NCBI Taxonomy" id="297536"/>
    <lineage>
        <taxon>Bacteria</taxon>
        <taxon>Bacillati</taxon>
        <taxon>Actinomycetota</taxon>
        <taxon>Actinomycetes</taxon>
        <taxon>Micrococcales</taxon>
        <taxon>Intrasporangiaceae</taxon>
        <taxon>Oryzihumus</taxon>
    </lineage>
</organism>
<dbReference type="InterPro" id="IPR050723">
    <property type="entry name" value="CFA/CMAS"/>
</dbReference>
<dbReference type="PANTHER" id="PTHR43667:SF2">
    <property type="entry name" value="FATTY ACID C-METHYL TRANSFERASE"/>
    <property type="match status" value="1"/>
</dbReference>
<feature type="domain" description="Methyltransferase" evidence="2">
    <location>
        <begin position="33"/>
        <end position="115"/>
    </location>
</feature>
<dbReference type="GO" id="GO:0008168">
    <property type="term" value="F:methyltransferase activity"/>
    <property type="evidence" value="ECO:0007669"/>
    <property type="project" value="UniProtKB-KW"/>
</dbReference>
<keyword evidence="3" id="KW-0808">Transferase</keyword>
<dbReference type="InterPro" id="IPR041698">
    <property type="entry name" value="Methyltransf_25"/>
</dbReference>
<comment type="caution">
    <text evidence="3">The sequence shown here is derived from an EMBL/GenBank/DDBJ whole genome shotgun (WGS) entry which is preliminary data.</text>
</comment>
<dbReference type="SUPFAM" id="SSF53335">
    <property type="entry name" value="S-adenosyl-L-methionine-dependent methyltransferases"/>
    <property type="match status" value="1"/>
</dbReference>
<feature type="region of interest" description="Disordered" evidence="1">
    <location>
        <begin position="236"/>
        <end position="312"/>
    </location>
</feature>
<dbReference type="Proteomes" id="UP000319514">
    <property type="component" value="Unassembled WGS sequence"/>
</dbReference>
<dbReference type="Pfam" id="PF13649">
    <property type="entry name" value="Methyltransf_25"/>
    <property type="match status" value="1"/>
</dbReference>
<reference evidence="3 4" key="1">
    <citation type="submission" date="2019-06" db="EMBL/GenBank/DDBJ databases">
        <title>Sequencing the genomes of 1000 actinobacteria strains.</title>
        <authorList>
            <person name="Klenk H.-P."/>
        </authorList>
    </citation>
    <scope>NUCLEOTIDE SEQUENCE [LARGE SCALE GENOMIC DNA]</scope>
    <source>
        <strain evidence="3 4">DSM 18082</strain>
    </source>
</reference>
<feature type="compositionally biased region" description="Low complexity" evidence="1">
    <location>
        <begin position="276"/>
        <end position="294"/>
    </location>
</feature>
<dbReference type="CDD" id="cd02440">
    <property type="entry name" value="AdoMet_MTases"/>
    <property type="match status" value="1"/>
</dbReference>
<evidence type="ECO:0000256" key="1">
    <source>
        <dbReference type="SAM" id="MobiDB-lite"/>
    </source>
</evidence>
<sequence>MDEPRHPELLGIGAFPAEQHGVVQVGARLNGRVLEVGAGTGRATLPLVRGGARVEVVEPSKDMLRILASRLEPEGLRSQCDLRQATFENVDSAQTYDLIIAAKSFHWADPATRWPRFTSLHRTDGRAYLSWNGWHLAPRAHDVDAVRALYTDCGHGLQPDLEDHRADVSWAESEIEAEPALGLVDARTYEWPWRLPVENFLALLMTTSQYSVTAAGLCEPLLDSLRELLGHQVTSTERRAFCKSPPPTRSPAPQRGGADPSADERAHRTNAAPRQFRTSFFAARADTAATAVSRSEGRRRRAPAEAGSGSCQ</sequence>
<protein>
    <submittedName>
        <fullName evidence="3">Methyltransferase family protein</fullName>
    </submittedName>
</protein>
<keyword evidence="4" id="KW-1185">Reference proteome</keyword>
<dbReference type="RefSeq" id="WP_425465313.1">
    <property type="nucleotide sequence ID" value="NZ_BAAAKX010000005.1"/>
</dbReference>
<proteinExistence type="predicted"/>
<evidence type="ECO:0000259" key="2">
    <source>
        <dbReference type="Pfam" id="PF13649"/>
    </source>
</evidence>
<evidence type="ECO:0000313" key="4">
    <source>
        <dbReference type="Proteomes" id="UP000319514"/>
    </source>
</evidence>
<dbReference type="EMBL" id="VFOQ01000001">
    <property type="protein sequence ID" value="TQL60104.1"/>
    <property type="molecule type" value="Genomic_DNA"/>
</dbReference>
<name>A0A542ZID7_9MICO</name>
<dbReference type="Gene3D" id="3.40.50.150">
    <property type="entry name" value="Vaccinia Virus protein VP39"/>
    <property type="match status" value="1"/>
</dbReference>